<proteinExistence type="predicted"/>
<keyword evidence="2" id="KW-1185">Reference proteome</keyword>
<name>A0ABM5PML5_9CORY</name>
<organism evidence="1 2">
    <name type="scientific">Corynebacterium casei LMG S-19264</name>
    <dbReference type="NCBI Taxonomy" id="1285583"/>
    <lineage>
        <taxon>Bacteria</taxon>
        <taxon>Bacillati</taxon>
        <taxon>Actinomycetota</taxon>
        <taxon>Actinomycetes</taxon>
        <taxon>Mycobacteriales</taxon>
        <taxon>Corynebacteriaceae</taxon>
        <taxon>Corynebacterium</taxon>
    </lineage>
</organism>
<sequence>MNEKQALEIANKYYPDFVWVYAERMHNDGWLVRPEGDGHTKGLPGVYIDPDGSPEMYGSVPDSWPQAIHEFIQLSDEEGDEDWGDFVD</sequence>
<accession>A0ABM5PML5</accession>
<gene>
    <name evidence="1" type="ORF">CCASEI_02480</name>
</gene>
<dbReference type="RefSeq" id="WP_025387053.1">
    <property type="nucleotide sequence ID" value="NZ_CP004350.1"/>
</dbReference>
<dbReference type="Proteomes" id="UP000019226">
    <property type="component" value="Chromosome"/>
</dbReference>
<dbReference type="GeneID" id="82876688"/>
<reference evidence="2" key="1">
    <citation type="submission" date="2013-02" db="EMBL/GenBank/DDBJ databases">
        <title>The complete genome sequence of Corynebacterium casei LMG S-19264 (=DSM 44701).</title>
        <authorList>
            <person name="Ruckert C."/>
            <person name="Albersmeier A."/>
            <person name="Kalinowski J."/>
        </authorList>
    </citation>
    <scope>NUCLEOTIDE SEQUENCE [LARGE SCALE GENOMIC DNA]</scope>
    <source>
        <strain evidence="2">LMG S-19264</strain>
    </source>
</reference>
<protein>
    <submittedName>
        <fullName evidence="1">Uncharacterized protein</fullName>
    </submittedName>
</protein>
<dbReference type="EMBL" id="CP004350">
    <property type="protein sequence ID" value="AHI19079.1"/>
    <property type="molecule type" value="Genomic_DNA"/>
</dbReference>
<evidence type="ECO:0000313" key="2">
    <source>
        <dbReference type="Proteomes" id="UP000019226"/>
    </source>
</evidence>
<evidence type="ECO:0000313" key="1">
    <source>
        <dbReference type="EMBL" id="AHI19079.1"/>
    </source>
</evidence>